<dbReference type="EC" id="1.3.1.104" evidence="9"/>
<dbReference type="RefSeq" id="WP_284273490.1">
    <property type="nucleotide sequence ID" value="NZ_BSOW01000035.1"/>
</dbReference>
<keyword evidence="7" id="KW-0443">Lipid metabolism</keyword>
<comment type="similarity">
    <text evidence="1">Belongs to the zinc-containing alcohol dehydrogenase family. Quinone oxidoreductase subfamily.</text>
</comment>
<evidence type="ECO:0000256" key="2">
    <source>
        <dbReference type="ARBA" id="ARBA00022516"/>
    </source>
</evidence>
<keyword evidence="3" id="KW-0276">Fatty acid metabolism</keyword>
<dbReference type="InterPro" id="IPR013154">
    <property type="entry name" value="ADH-like_N"/>
</dbReference>
<evidence type="ECO:0000256" key="8">
    <source>
        <dbReference type="ARBA" id="ARBA00023160"/>
    </source>
</evidence>
<dbReference type="InterPro" id="IPR036291">
    <property type="entry name" value="NAD(P)-bd_dom_sf"/>
</dbReference>
<dbReference type="InterPro" id="IPR051034">
    <property type="entry name" value="Mito_Enoyl-ACP_Reductase"/>
</dbReference>
<proteinExistence type="inferred from homology"/>
<comment type="caution">
    <text evidence="12">The sequence shown here is derived from an EMBL/GenBank/DDBJ whole genome shotgun (WGS) entry which is preliminary data.</text>
</comment>
<keyword evidence="8" id="KW-0275">Fatty acid biosynthesis</keyword>
<protein>
    <recommendedName>
        <fullName evidence="9">enoyl-[acyl-carrier-protein] reductase</fullName>
        <ecNumber evidence="9">1.3.1.104</ecNumber>
    </recommendedName>
</protein>
<dbReference type="Proteomes" id="UP001156905">
    <property type="component" value="Unassembled WGS sequence"/>
</dbReference>
<organism evidence="12 13">
    <name type="scientific">Bradyrhizobium iriomotense</name>
    <dbReference type="NCBI Taxonomy" id="441950"/>
    <lineage>
        <taxon>Bacteria</taxon>
        <taxon>Pseudomonadati</taxon>
        <taxon>Pseudomonadota</taxon>
        <taxon>Alphaproteobacteria</taxon>
        <taxon>Hyphomicrobiales</taxon>
        <taxon>Nitrobacteraceae</taxon>
        <taxon>Bradyrhizobium</taxon>
    </lineage>
</organism>
<evidence type="ECO:0000313" key="13">
    <source>
        <dbReference type="Proteomes" id="UP001156905"/>
    </source>
</evidence>
<keyword evidence="13" id="KW-1185">Reference proteome</keyword>
<name>A0ABQ6BED5_9BRAD</name>
<reference evidence="13" key="1">
    <citation type="journal article" date="2019" name="Int. J. Syst. Evol. Microbiol.">
        <title>The Global Catalogue of Microorganisms (GCM) 10K type strain sequencing project: providing services to taxonomists for standard genome sequencing and annotation.</title>
        <authorList>
            <consortium name="The Broad Institute Genomics Platform"/>
            <consortium name="The Broad Institute Genome Sequencing Center for Infectious Disease"/>
            <person name="Wu L."/>
            <person name="Ma J."/>
        </authorList>
    </citation>
    <scope>NUCLEOTIDE SEQUENCE [LARGE SCALE GENOMIC DNA]</scope>
    <source>
        <strain evidence="13">NBRC 102520</strain>
    </source>
</reference>
<dbReference type="InterPro" id="IPR013149">
    <property type="entry name" value="ADH-like_C"/>
</dbReference>
<dbReference type="Gene3D" id="3.40.50.720">
    <property type="entry name" value="NAD(P)-binding Rossmann-like Domain"/>
    <property type="match status" value="1"/>
</dbReference>
<dbReference type="SMART" id="SM00829">
    <property type="entry name" value="PKS_ER"/>
    <property type="match status" value="1"/>
</dbReference>
<dbReference type="CDD" id="cd05282">
    <property type="entry name" value="ETR_like"/>
    <property type="match status" value="1"/>
</dbReference>
<comment type="catalytic activity">
    <reaction evidence="10">
        <text>a 2,3-saturated acyl-[ACP] + NADP(+) = a (2E)-enoyl-[ACP] + NADPH + H(+)</text>
        <dbReference type="Rhea" id="RHEA:22564"/>
        <dbReference type="Rhea" id="RHEA-COMP:9925"/>
        <dbReference type="Rhea" id="RHEA-COMP:9926"/>
        <dbReference type="ChEBI" id="CHEBI:15378"/>
        <dbReference type="ChEBI" id="CHEBI:57783"/>
        <dbReference type="ChEBI" id="CHEBI:58349"/>
        <dbReference type="ChEBI" id="CHEBI:78784"/>
        <dbReference type="ChEBI" id="CHEBI:78785"/>
        <dbReference type="EC" id="1.3.1.104"/>
    </reaction>
</comment>
<evidence type="ECO:0000256" key="4">
    <source>
        <dbReference type="ARBA" id="ARBA00022857"/>
    </source>
</evidence>
<dbReference type="PANTHER" id="PTHR43981">
    <property type="entry name" value="ENOYL-[ACYL-CARRIER-PROTEIN] REDUCTASE, MITOCHONDRIAL"/>
    <property type="match status" value="1"/>
</dbReference>
<dbReference type="Gene3D" id="3.90.180.10">
    <property type="entry name" value="Medium-chain alcohol dehydrogenases, catalytic domain"/>
    <property type="match status" value="1"/>
</dbReference>
<evidence type="ECO:0000256" key="9">
    <source>
        <dbReference type="ARBA" id="ARBA00038963"/>
    </source>
</evidence>
<sequence>MKAFVFERTGDPNNVLAVQELPEPKPGTGEILVRVRLSPVHPSDLHIMRGRFGRQPMLPATPGIECVGVVEALGSGVAGPAPGTRVVLLNVWGSWRELILSPAERVIPVPADLSDEDAAQALVNPVTAWVMTMVEHDLKPGDWLAQTAAGSTVGQLVLQLARSERFRTVNIVRRRAQVPDIKALGGDVVITSEDDDWGMQLATASEGKVLSRAIDCVAGRTGATVARHLAPGGRMLVYGALSSHRQTDPSAFEMPVFAPRLIYNAAAVQGWYLLHWLEVTPLDDCAAIFAKVLDRLASGALRLPPAKLHRPQNIADALRDADGASREGKPLLDLSSWAAD</sequence>
<evidence type="ECO:0000256" key="5">
    <source>
        <dbReference type="ARBA" id="ARBA00022946"/>
    </source>
</evidence>
<dbReference type="Pfam" id="PF08240">
    <property type="entry name" value="ADH_N"/>
    <property type="match status" value="1"/>
</dbReference>
<gene>
    <name evidence="12" type="primary">mecR</name>
    <name evidence="12" type="ORF">GCM10007857_72480</name>
</gene>
<evidence type="ECO:0000256" key="7">
    <source>
        <dbReference type="ARBA" id="ARBA00023098"/>
    </source>
</evidence>
<evidence type="ECO:0000256" key="3">
    <source>
        <dbReference type="ARBA" id="ARBA00022832"/>
    </source>
</evidence>
<evidence type="ECO:0000256" key="10">
    <source>
        <dbReference type="ARBA" id="ARBA00048843"/>
    </source>
</evidence>
<evidence type="ECO:0000259" key="11">
    <source>
        <dbReference type="SMART" id="SM00829"/>
    </source>
</evidence>
<evidence type="ECO:0000256" key="6">
    <source>
        <dbReference type="ARBA" id="ARBA00023002"/>
    </source>
</evidence>
<keyword evidence="5" id="KW-0809">Transit peptide</keyword>
<dbReference type="SUPFAM" id="SSF50129">
    <property type="entry name" value="GroES-like"/>
    <property type="match status" value="1"/>
</dbReference>
<keyword evidence="2" id="KW-0444">Lipid biosynthesis</keyword>
<dbReference type="PANTHER" id="PTHR43981:SF2">
    <property type="entry name" value="ENOYL-[ACYL-CARRIER-PROTEIN] REDUCTASE, MITOCHONDRIAL"/>
    <property type="match status" value="1"/>
</dbReference>
<evidence type="ECO:0000256" key="1">
    <source>
        <dbReference type="ARBA" id="ARBA00010371"/>
    </source>
</evidence>
<accession>A0ABQ6BED5</accession>
<dbReference type="Pfam" id="PF00107">
    <property type="entry name" value="ADH_zinc_N"/>
    <property type="match status" value="1"/>
</dbReference>
<dbReference type="SUPFAM" id="SSF51735">
    <property type="entry name" value="NAD(P)-binding Rossmann-fold domains"/>
    <property type="match status" value="1"/>
</dbReference>
<keyword evidence="6" id="KW-0560">Oxidoreductase</keyword>
<dbReference type="EMBL" id="BSOW01000035">
    <property type="protein sequence ID" value="GLR90533.1"/>
    <property type="molecule type" value="Genomic_DNA"/>
</dbReference>
<dbReference type="InterPro" id="IPR011032">
    <property type="entry name" value="GroES-like_sf"/>
</dbReference>
<dbReference type="InterPro" id="IPR020843">
    <property type="entry name" value="ER"/>
</dbReference>
<evidence type="ECO:0000313" key="12">
    <source>
        <dbReference type="EMBL" id="GLR90533.1"/>
    </source>
</evidence>
<keyword evidence="4" id="KW-0521">NADP</keyword>
<feature type="domain" description="Enoyl reductase (ER)" evidence="11">
    <location>
        <begin position="10"/>
        <end position="332"/>
    </location>
</feature>